<evidence type="ECO:0000313" key="1">
    <source>
        <dbReference type="EMBL" id="QHU00938.1"/>
    </source>
</evidence>
<sequence length="263" mass="30033">MGSGSSHTSTVNKNINNQSKLIQEIHAVASELAKQYTNKYLDPRFCTTIALIYNDKLLSFRHNQLDNVASTLGLIVDNPKHKQHLCSSIVKHYTDRINLLAVIQQSMTYCSNRIFALTTGPRCNGNPEIFDQLECTNKAGHWVNQGVPPDEELPENDDWYNHLHHIQEIYLKSLARLLDIVKQLKNFDDDINDERLRVLGEEVEKLIDNMNGTCHQIYKLMLMKPTFTQEEIRMQQETSNINNQEAAARYAALRASKGLNPIG</sequence>
<name>A0A6C0JAG5_9ZZZZ</name>
<dbReference type="AlphaFoldDB" id="A0A6C0JAG5"/>
<protein>
    <submittedName>
        <fullName evidence="1">Uncharacterized protein</fullName>
    </submittedName>
</protein>
<dbReference type="EMBL" id="MN740331">
    <property type="protein sequence ID" value="QHU00938.1"/>
    <property type="molecule type" value="Genomic_DNA"/>
</dbReference>
<proteinExistence type="predicted"/>
<accession>A0A6C0JAG5</accession>
<organism evidence="1">
    <name type="scientific">viral metagenome</name>
    <dbReference type="NCBI Taxonomy" id="1070528"/>
    <lineage>
        <taxon>unclassified sequences</taxon>
        <taxon>metagenomes</taxon>
        <taxon>organismal metagenomes</taxon>
    </lineage>
</organism>
<reference evidence="1" key="1">
    <citation type="journal article" date="2020" name="Nature">
        <title>Giant virus diversity and host interactions through global metagenomics.</title>
        <authorList>
            <person name="Schulz F."/>
            <person name="Roux S."/>
            <person name="Paez-Espino D."/>
            <person name="Jungbluth S."/>
            <person name="Walsh D.A."/>
            <person name="Denef V.J."/>
            <person name="McMahon K.D."/>
            <person name="Konstantinidis K.T."/>
            <person name="Eloe-Fadrosh E.A."/>
            <person name="Kyrpides N.C."/>
            <person name="Woyke T."/>
        </authorList>
    </citation>
    <scope>NUCLEOTIDE SEQUENCE</scope>
    <source>
        <strain evidence="1">GVMAG-M-3300025860-20</strain>
    </source>
</reference>